<accession>A0A8T7LV00</accession>
<dbReference type="GO" id="GO:0052689">
    <property type="term" value="F:carboxylic ester hydrolase activity"/>
    <property type="evidence" value="ECO:0007669"/>
    <property type="project" value="InterPro"/>
</dbReference>
<dbReference type="PIRSF" id="PIRSF017388">
    <property type="entry name" value="Esterase_lipase"/>
    <property type="match status" value="1"/>
</dbReference>
<dbReference type="EMBL" id="JACATZ010000001">
    <property type="protein sequence ID" value="NWJ44687.1"/>
    <property type="molecule type" value="Genomic_DNA"/>
</dbReference>
<keyword evidence="3" id="KW-0378">Hydrolase</keyword>
<protein>
    <submittedName>
        <fullName evidence="3">Alpha/beta fold hydrolase</fullName>
    </submittedName>
</protein>
<dbReference type="InterPro" id="IPR051044">
    <property type="entry name" value="MAG_DAG_Lipase"/>
</dbReference>
<feature type="active site" description="Charge relay system" evidence="1">
    <location>
        <position position="219"/>
    </location>
</feature>
<dbReference type="Proteomes" id="UP000521676">
    <property type="component" value="Unassembled WGS sequence"/>
</dbReference>
<reference evidence="4" key="2">
    <citation type="journal article" date="2024" name="Nature">
        <title>Anoxygenic phototroph of the Chloroflexota uses a type I reaction centre.</title>
        <authorList>
            <person name="Tsuji J.M."/>
            <person name="Shaw N.A."/>
            <person name="Nagashima S."/>
            <person name="Venkiteswaran J.J."/>
            <person name="Schiff S.L."/>
            <person name="Watanabe T."/>
            <person name="Fukui M."/>
            <person name="Hanada S."/>
            <person name="Tank M."/>
            <person name="Neufeld J.D."/>
        </authorList>
    </citation>
    <scope>NUCLEOTIDE SEQUENCE</scope>
    <source>
        <strain evidence="4">L227-S17</strain>
    </source>
</reference>
<name>A0A8T7LV00_9CHLR</name>
<dbReference type="Gene3D" id="3.40.50.1820">
    <property type="entry name" value="alpha/beta hydrolase"/>
    <property type="match status" value="1"/>
</dbReference>
<evidence type="ECO:0000313" key="3">
    <source>
        <dbReference type="EMBL" id="NWJ44687.1"/>
    </source>
</evidence>
<dbReference type="AlphaFoldDB" id="A0A8T7LV00"/>
<feature type="active site" description="Charge relay system" evidence="1">
    <location>
        <position position="189"/>
    </location>
</feature>
<reference evidence="3 5" key="1">
    <citation type="submission" date="2020-06" db="EMBL/GenBank/DDBJ databases">
        <title>Anoxygenic phototrophic Chloroflexota member uses a Type I reaction center.</title>
        <authorList>
            <person name="Tsuji J.M."/>
            <person name="Shaw N.A."/>
            <person name="Nagashima S."/>
            <person name="Venkiteswaran J."/>
            <person name="Schiff S.L."/>
            <person name="Hanada S."/>
            <person name="Tank M."/>
            <person name="Neufeld J.D."/>
        </authorList>
    </citation>
    <scope>NUCLEOTIDE SEQUENCE [LARGE SCALE GENOMIC DNA]</scope>
    <source>
        <strain evidence="3">L227-S17</strain>
    </source>
</reference>
<dbReference type="InterPro" id="IPR022742">
    <property type="entry name" value="Hydrolase_4"/>
</dbReference>
<evidence type="ECO:0000313" key="4">
    <source>
        <dbReference type="EMBL" id="WJW66575.1"/>
    </source>
</evidence>
<keyword evidence="6" id="KW-1185">Reference proteome</keyword>
<dbReference type="PANTHER" id="PTHR11614">
    <property type="entry name" value="PHOSPHOLIPASE-RELATED"/>
    <property type="match status" value="1"/>
</dbReference>
<evidence type="ECO:0000313" key="6">
    <source>
        <dbReference type="Proteomes" id="UP001431572"/>
    </source>
</evidence>
<proteinExistence type="predicted"/>
<evidence type="ECO:0000313" key="5">
    <source>
        <dbReference type="Proteomes" id="UP000521676"/>
    </source>
</evidence>
<sequence>MQKASLGCLLLHGLSSHINCIDPVVDRLEKLGIPYRMPVLRGHMSKPEDLQEVSWQDWYADAEKALKELLQVADKVVIIGLSMGGVVLLDLTLAYQEQLAGLVTIVAALKYSDPRTNLLPLLARFQKKIVFQFNPADYCDPDMLKTNQNYKWIPTHAALQLYRYQQRMRKPNLMAQIKIPTLVIATQKDRTIDPKIQQWLYDNLGSTEKTLKWFYRSGHEMLRDGEKTEVLDEIEKFVAKLHDRAASELGQKQKA</sequence>
<feature type="domain" description="Serine aminopeptidase S33" evidence="2">
    <location>
        <begin position="8"/>
        <end position="224"/>
    </location>
</feature>
<organism evidence="3 5">
    <name type="scientific">Candidatus Chlorohelix allophototropha</name>
    <dbReference type="NCBI Taxonomy" id="3003348"/>
    <lineage>
        <taxon>Bacteria</taxon>
        <taxon>Bacillati</taxon>
        <taxon>Chloroflexota</taxon>
        <taxon>Chloroflexia</taxon>
        <taxon>Candidatus Chloroheliales</taxon>
        <taxon>Candidatus Chloroheliaceae</taxon>
        <taxon>Candidatus Chlorohelix</taxon>
    </lineage>
</organism>
<dbReference type="InterPro" id="IPR012354">
    <property type="entry name" value="Esterase_lipase"/>
</dbReference>
<evidence type="ECO:0000259" key="2">
    <source>
        <dbReference type="Pfam" id="PF12146"/>
    </source>
</evidence>
<dbReference type="EMBL" id="CP128399">
    <property type="protein sequence ID" value="WJW66575.1"/>
    <property type="molecule type" value="Genomic_DNA"/>
</dbReference>
<evidence type="ECO:0000256" key="1">
    <source>
        <dbReference type="PIRSR" id="PIRSR017388-1"/>
    </source>
</evidence>
<dbReference type="SUPFAM" id="SSF53474">
    <property type="entry name" value="alpha/beta-Hydrolases"/>
    <property type="match status" value="1"/>
</dbReference>
<gene>
    <name evidence="3" type="ORF">HXX08_02295</name>
    <name evidence="4" type="ORF">OZ401_002379</name>
</gene>
<feature type="active site" description="Nucleophile" evidence="1">
    <location>
        <position position="82"/>
    </location>
</feature>
<dbReference type="Pfam" id="PF12146">
    <property type="entry name" value="Hydrolase_4"/>
    <property type="match status" value="1"/>
</dbReference>
<dbReference type="RefSeq" id="WP_341468464.1">
    <property type="nucleotide sequence ID" value="NZ_CP128399.1"/>
</dbReference>
<dbReference type="InterPro" id="IPR029058">
    <property type="entry name" value="AB_hydrolase_fold"/>
</dbReference>
<dbReference type="Proteomes" id="UP001431572">
    <property type="component" value="Chromosome 1"/>
</dbReference>